<reference evidence="2" key="3">
    <citation type="submission" date="2022-12" db="EMBL/GenBank/DDBJ databases">
        <authorList>
            <person name="Sun Q."/>
            <person name="Kim S."/>
        </authorList>
    </citation>
    <scope>NUCLEOTIDE SEQUENCE</scope>
    <source>
        <strain evidence="2">KCTC 12343</strain>
    </source>
</reference>
<protein>
    <submittedName>
        <fullName evidence="3">AI-2E family transporter</fullName>
    </submittedName>
    <submittedName>
        <fullName evidence="2">Membrane protein</fullName>
    </submittedName>
</protein>
<dbReference type="EMBL" id="CP036401">
    <property type="protein sequence ID" value="QBI02210.1"/>
    <property type="molecule type" value="Genomic_DNA"/>
</dbReference>
<dbReference type="OrthoDB" id="8113193at2"/>
<gene>
    <name evidence="3" type="ORF">EYF70_16140</name>
    <name evidence="2" type="ORF">GCM10007387_47720</name>
</gene>
<keyword evidence="1" id="KW-0812">Transmembrane</keyword>
<feature type="transmembrane region" description="Helical" evidence="1">
    <location>
        <begin position="258"/>
        <end position="279"/>
    </location>
</feature>
<accession>A0A411WZV0</accession>
<feature type="transmembrane region" description="Helical" evidence="1">
    <location>
        <begin position="200"/>
        <end position="222"/>
    </location>
</feature>
<feature type="transmembrane region" description="Helical" evidence="1">
    <location>
        <begin position="63"/>
        <end position="87"/>
    </location>
</feature>
<reference evidence="2" key="1">
    <citation type="journal article" date="2014" name="Int. J. Syst. Evol. Microbiol.">
        <title>Complete genome sequence of Corynebacterium casei LMG S-19264T (=DSM 44701T), isolated from a smear-ripened cheese.</title>
        <authorList>
            <consortium name="US DOE Joint Genome Institute (JGI-PGF)"/>
            <person name="Walter F."/>
            <person name="Albersmeier A."/>
            <person name="Kalinowski J."/>
            <person name="Ruckert C."/>
        </authorList>
    </citation>
    <scope>NUCLEOTIDE SEQUENCE</scope>
    <source>
        <strain evidence="2">KCTC 12343</strain>
    </source>
</reference>
<evidence type="ECO:0000313" key="5">
    <source>
        <dbReference type="Proteomes" id="UP000628442"/>
    </source>
</evidence>
<dbReference type="AlphaFoldDB" id="A0A411WZV0"/>
<evidence type="ECO:0000313" key="4">
    <source>
        <dbReference type="Proteomes" id="UP000292307"/>
    </source>
</evidence>
<evidence type="ECO:0000256" key="1">
    <source>
        <dbReference type="SAM" id="Phobius"/>
    </source>
</evidence>
<organism evidence="2 5">
    <name type="scientific">Pseudoduganella albidiflava</name>
    <dbReference type="NCBI Taxonomy" id="321983"/>
    <lineage>
        <taxon>Bacteria</taxon>
        <taxon>Pseudomonadati</taxon>
        <taxon>Pseudomonadota</taxon>
        <taxon>Betaproteobacteria</taxon>
        <taxon>Burkholderiales</taxon>
        <taxon>Oxalobacteraceae</taxon>
        <taxon>Telluria group</taxon>
        <taxon>Pseudoduganella</taxon>
    </lineage>
</organism>
<reference evidence="3 4" key="2">
    <citation type="submission" date="2019-02" db="EMBL/GenBank/DDBJ databases">
        <title>Draft Genome Sequences of Six Type Strains of the Genus Massilia.</title>
        <authorList>
            <person name="Miess H."/>
            <person name="Frediansyhah A."/>
            <person name="Gross H."/>
        </authorList>
    </citation>
    <scope>NUCLEOTIDE SEQUENCE [LARGE SCALE GENOMIC DNA]</scope>
    <source>
        <strain evidence="3 4">DSM 17472</strain>
    </source>
</reference>
<dbReference type="EMBL" id="BMWV01000013">
    <property type="protein sequence ID" value="GGY59667.1"/>
    <property type="molecule type" value="Genomic_DNA"/>
</dbReference>
<feature type="transmembrane region" description="Helical" evidence="1">
    <location>
        <begin position="7"/>
        <end position="26"/>
    </location>
</feature>
<feature type="transmembrane region" description="Helical" evidence="1">
    <location>
        <begin position="234"/>
        <end position="252"/>
    </location>
</feature>
<dbReference type="Proteomes" id="UP000628442">
    <property type="component" value="Unassembled WGS sequence"/>
</dbReference>
<evidence type="ECO:0000313" key="2">
    <source>
        <dbReference type="EMBL" id="GGY59667.1"/>
    </source>
</evidence>
<name>A0A411WZV0_9BURK</name>
<keyword evidence="1" id="KW-1133">Transmembrane helix</keyword>
<keyword evidence="1" id="KW-0472">Membrane</keyword>
<dbReference type="RefSeq" id="WP_131146325.1">
    <property type="nucleotide sequence ID" value="NZ_BMWV01000013.1"/>
</dbReference>
<sequence length="338" mass="36514">MPPNLQTRYSVIASYLLIALLLLLVLKNGLLGALFAGLLMFSLIHAIAPALGRRISDVRARMVAAAVIGALIVGLLGLATWGLVVLLRLDSHSITHLFVRLADIIDASRDQIPPWISEHLPVDAYSWREAVTAWLREHAGAAQAAGAEVGKTLTRILLGMVIGLMASLHDANEDGAPHRPFAEALLQRARFLSHAFRNIVFAQVWISGINTIITAIFVFIVLPMAGVHLPLSKTVVAITFLAGLLPVIGNLISNTVLVVVSLSHSLHVAIAGLAFMVVVHKLEYFLNARIIGSHINARAWELLAAMLFAEAVFGVPGVIAAPVFYAYVKDELRARELI</sequence>
<keyword evidence="4" id="KW-1185">Reference proteome</keyword>
<feature type="transmembrane region" description="Helical" evidence="1">
    <location>
        <begin position="32"/>
        <end position="51"/>
    </location>
</feature>
<evidence type="ECO:0000313" key="3">
    <source>
        <dbReference type="EMBL" id="QBI02210.1"/>
    </source>
</evidence>
<proteinExistence type="predicted"/>
<feature type="transmembrane region" description="Helical" evidence="1">
    <location>
        <begin position="300"/>
        <end position="328"/>
    </location>
</feature>
<dbReference type="Proteomes" id="UP000292307">
    <property type="component" value="Chromosome"/>
</dbReference>